<dbReference type="Pfam" id="PF00480">
    <property type="entry name" value="ROK"/>
    <property type="match status" value="1"/>
</dbReference>
<evidence type="ECO:0000313" key="2">
    <source>
        <dbReference type="EMBL" id="KKN88205.1"/>
    </source>
</evidence>
<sequence length="396" mass="42647">MQDNQSHADRPTRGSNQSGMRAYNERLVLSLLRRNGPTPKVEVARATGLSAQTVSVIMRALEADGMLKKGVRVKGRIGQPSVPIGLDPNGAFFLGLKVGRRSVELILIDFAGKVLRHSSEVYAHPTPSAVMKFTERALEKMRATLSATQRSRTAGLGVALPFNMWAWDVASQSLDAWRDFDIVAALAKFVEGPIYLCNDASAACGAELVFGAHDKPREFLYFYIGYFVGGGLVLDNKLYTGKSGDAGALGSMPVTGSGTSGQQLVDVASLSTLEAMLHDAGQSHSHGWNDPAAWHFPRDIRDSWLDAAAKALAQAIRAATCLIDFDTVMIDGSLPEDTRADLVMRTRRALELQPLPGVNIPEVREGTIGADARALGAASLPLSDRFLVDRDAFLKG</sequence>
<feature type="compositionally biased region" description="Basic and acidic residues" evidence="1">
    <location>
        <begin position="1"/>
        <end position="12"/>
    </location>
</feature>
<gene>
    <name evidence="2" type="ORF">LCGC14_0250310</name>
</gene>
<evidence type="ECO:0000256" key="1">
    <source>
        <dbReference type="SAM" id="MobiDB-lite"/>
    </source>
</evidence>
<protein>
    <recommendedName>
        <fullName evidence="3">HTH marR-type domain-containing protein</fullName>
    </recommendedName>
</protein>
<comment type="caution">
    <text evidence="2">The sequence shown here is derived from an EMBL/GenBank/DDBJ whole genome shotgun (WGS) entry which is preliminary data.</text>
</comment>
<dbReference type="GO" id="GO:0009384">
    <property type="term" value="F:N-acylmannosamine kinase activity"/>
    <property type="evidence" value="ECO:0007669"/>
    <property type="project" value="TreeGrafter"/>
</dbReference>
<dbReference type="AlphaFoldDB" id="A0A0F9U4P3"/>
<dbReference type="CDD" id="cd23763">
    <property type="entry name" value="ASKHA_ATPase_ROK"/>
    <property type="match status" value="1"/>
</dbReference>
<dbReference type="InterPro" id="IPR043129">
    <property type="entry name" value="ATPase_NBD"/>
</dbReference>
<dbReference type="Pfam" id="PF13412">
    <property type="entry name" value="HTH_24"/>
    <property type="match status" value="1"/>
</dbReference>
<dbReference type="Gene3D" id="3.30.420.40">
    <property type="match status" value="2"/>
</dbReference>
<dbReference type="PANTHER" id="PTHR18964">
    <property type="entry name" value="ROK (REPRESSOR, ORF, KINASE) FAMILY"/>
    <property type="match status" value="1"/>
</dbReference>
<dbReference type="Gene3D" id="1.10.10.10">
    <property type="entry name" value="Winged helix-like DNA-binding domain superfamily/Winged helix DNA-binding domain"/>
    <property type="match status" value="1"/>
</dbReference>
<proteinExistence type="predicted"/>
<organism evidence="2">
    <name type="scientific">marine sediment metagenome</name>
    <dbReference type="NCBI Taxonomy" id="412755"/>
    <lineage>
        <taxon>unclassified sequences</taxon>
        <taxon>metagenomes</taxon>
        <taxon>ecological metagenomes</taxon>
    </lineage>
</organism>
<dbReference type="SUPFAM" id="SSF46785">
    <property type="entry name" value="Winged helix' DNA-binding domain"/>
    <property type="match status" value="1"/>
</dbReference>
<accession>A0A0F9U4P3</accession>
<dbReference type="InterPro" id="IPR036388">
    <property type="entry name" value="WH-like_DNA-bd_sf"/>
</dbReference>
<feature type="region of interest" description="Disordered" evidence="1">
    <location>
        <begin position="1"/>
        <end position="20"/>
    </location>
</feature>
<dbReference type="GO" id="GO:0019262">
    <property type="term" value="P:N-acetylneuraminate catabolic process"/>
    <property type="evidence" value="ECO:0007669"/>
    <property type="project" value="TreeGrafter"/>
</dbReference>
<dbReference type="InterPro" id="IPR036390">
    <property type="entry name" value="WH_DNA-bd_sf"/>
</dbReference>
<dbReference type="SUPFAM" id="SSF53067">
    <property type="entry name" value="Actin-like ATPase domain"/>
    <property type="match status" value="1"/>
</dbReference>
<dbReference type="EMBL" id="LAZR01000130">
    <property type="protein sequence ID" value="KKN88205.1"/>
    <property type="molecule type" value="Genomic_DNA"/>
</dbReference>
<dbReference type="InterPro" id="IPR000600">
    <property type="entry name" value="ROK"/>
</dbReference>
<name>A0A0F9U4P3_9ZZZZ</name>
<evidence type="ECO:0008006" key="3">
    <source>
        <dbReference type="Google" id="ProtNLM"/>
    </source>
</evidence>
<dbReference type="PANTHER" id="PTHR18964:SF169">
    <property type="entry name" value="N-ACETYLMANNOSAMINE KINASE"/>
    <property type="match status" value="1"/>
</dbReference>
<reference evidence="2" key="1">
    <citation type="journal article" date="2015" name="Nature">
        <title>Complex archaea that bridge the gap between prokaryotes and eukaryotes.</title>
        <authorList>
            <person name="Spang A."/>
            <person name="Saw J.H."/>
            <person name="Jorgensen S.L."/>
            <person name="Zaremba-Niedzwiedzka K."/>
            <person name="Martijn J."/>
            <person name="Lind A.E."/>
            <person name="van Eijk R."/>
            <person name="Schleper C."/>
            <person name="Guy L."/>
            <person name="Ettema T.J."/>
        </authorList>
    </citation>
    <scope>NUCLEOTIDE SEQUENCE</scope>
</reference>